<evidence type="ECO:0000256" key="5">
    <source>
        <dbReference type="ARBA" id="ARBA00022821"/>
    </source>
</evidence>
<dbReference type="EMBL" id="JAUJYO010000004">
    <property type="protein sequence ID" value="KAK1318778.1"/>
    <property type="molecule type" value="Genomic_DNA"/>
</dbReference>
<dbReference type="GO" id="GO:0000166">
    <property type="term" value="F:nucleotide binding"/>
    <property type="evidence" value="ECO:0007669"/>
    <property type="project" value="UniProtKB-KW"/>
</dbReference>
<evidence type="ECO:0000313" key="7">
    <source>
        <dbReference type="EMBL" id="KAK1318778.1"/>
    </source>
</evidence>
<dbReference type="Pfam" id="PF18052">
    <property type="entry name" value="Rx_N"/>
    <property type="match status" value="1"/>
</dbReference>
<keyword evidence="8" id="KW-1185">Reference proteome</keyword>
<reference evidence="7" key="2">
    <citation type="submission" date="2023-06" db="EMBL/GenBank/DDBJ databases">
        <authorList>
            <person name="Ma L."/>
            <person name="Liu K.-W."/>
            <person name="Li Z."/>
            <person name="Hsiao Y.-Y."/>
            <person name="Qi Y."/>
            <person name="Fu T."/>
            <person name="Tang G."/>
            <person name="Zhang D."/>
            <person name="Sun W.-H."/>
            <person name="Liu D.-K."/>
            <person name="Li Y."/>
            <person name="Chen G.-Z."/>
            <person name="Liu X.-D."/>
            <person name="Liao X.-Y."/>
            <person name="Jiang Y.-T."/>
            <person name="Yu X."/>
            <person name="Hao Y."/>
            <person name="Huang J."/>
            <person name="Zhao X.-W."/>
            <person name="Ke S."/>
            <person name="Chen Y.-Y."/>
            <person name="Wu W.-L."/>
            <person name="Hsu J.-L."/>
            <person name="Lin Y.-F."/>
            <person name="Huang M.-D."/>
            <person name="Li C.-Y."/>
            <person name="Huang L."/>
            <person name="Wang Z.-W."/>
            <person name="Zhao X."/>
            <person name="Zhong W.-Y."/>
            <person name="Peng D.-H."/>
            <person name="Ahmad S."/>
            <person name="Lan S."/>
            <person name="Zhang J.-S."/>
            <person name="Tsai W.-C."/>
            <person name="Van De Peer Y."/>
            <person name="Liu Z.-J."/>
        </authorList>
    </citation>
    <scope>NUCLEOTIDE SEQUENCE</scope>
    <source>
        <strain evidence="7">CP</strain>
        <tissue evidence="7">Leaves</tissue>
    </source>
</reference>
<dbReference type="GO" id="GO:0006952">
    <property type="term" value="P:defense response"/>
    <property type="evidence" value="ECO:0007669"/>
    <property type="project" value="UniProtKB-KW"/>
</dbReference>
<evidence type="ECO:0000256" key="2">
    <source>
        <dbReference type="ARBA" id="ARBA00022614"/>
    </source>
</evidence>
<keyword evidence="2" id="KW-0433">Leucine-rich repeat</keyword>
<evidence type="ECO:0000259" key="6">
    <source>
        <dbReference type="Pfam" id="PF18052"/>
    </source>
</evidence>
<evidence type="ECO:0000256" key="1">
    <source>
        <dbReference type="ARBA" id="ARBA00008894"/>
    </source>
</evidence>
<feature type="domain" description="Disease resistance N-terminal" evidence="6">
    <location>
        <begin position="5"/>
        <end position="80"/>
    </location>
</feature>
<gene>
    <name evidence="7" type="ORF">QJS10_CPB04g01783</name>
</gene>
<sequence length="81" mass="9404">MVDAVVGVFLDDLINALTSEGRKVIEFRDEFENMKSQLYLLQSFLKDAKKSKRKDHIVRALVDRLRELIHEAEDILADCQL</sequence>
<name>A0AAV9EYD2_ACOCL</name>
<evidence type="ECO:0000313" key="8">
    <source>
        <dbReference type="Proteomes" id="UP001180020"/>
    </source>
</evidence>
<comment type="similarity">
    <text evidence="1">Belongs to the disease resistance NB-LRR family.</text>
</comment>
<dbReference type="Gene3D" id="1.20.5.4130">
    <property type="match status" value="1"/>
</dbReference>
<evidence type="ECO:0000256" key="3">
    <source>
        <dbReference type="ARBA" id="ARBA00022737"/>
    </source>
</evidence>
<keyword evidence="3" id="KW-0677">Repeat</keyword>
<keyword evidence="4" id="KW-0547">Nucleotide-binding</keyword>
<organism evidence="7 8">
    <name type="scientific">Acorus calamus</name>
    <name type="common">Sweet flag</name>
    <dbReference type="NCBI Taxonomy" id="4465"/>
    <lineage>
        <taxon>Eukaryota</taxon>
        <taxon>Viridiplantae</taxon>
        <taxon>Streptophyta</taxon>
        <taxon>Embryophyta</taxon>
        <taxon>Tracheophyta</taxon>
        <taxon>Spermatophyta</taxon>
        <taxon>Magnoliopsida</taxon>
        <taxon>Liliopsida</taxon>
        <taxon>Acoraceae</taxon>
        <taxon>Acorus</taxon>
    </lineage>
</organism>
<protein>
    <submittedName>
        <fullName evidence="7">Disease resistance protein</fullName>
    </submittedName>
</protein>
<accession>A0AAV9EYD2</accession>
<proteinExistence type="inferred from homology"/>
<dbReference type="Proteomes" id="UP001180020">
    <property type="component" value="Unassembled WGS sequence"/>
</dbReference>
<dbReference type="InterPro" id="IPR041118">
    <property type="entry name" value="Rx_N"/>
</dbReference>
<keyword evidence="5" id="KW-0611">Plant defense</keyword>
<comment type="caution">
    <text evidence="7">The sequence shown here is derived from an EMBL/GenBank/DDBJ whole genome shotgun (WGS) entry which is preliminary data.</text>
</comment>
<evidence type="ECO:0000256" key="4">
    <source>
        <dbReference type="ARBA" id="ARBA00022741"/>
    </source>
</evidence>
<dbReference type="AlphaFoldDB" id="A0AAV9EYD2"/>
<reference evidence="7" key="1">
    <citation type="journal article" date="2023" name="Nat. Commun.">
        <title>Diploid and tetraploid genomes of Acorus and the evolution of monocots.</title>
        <authorList>
            <person name="Ma L."/>
            <person name="Liu K.W."/>
            <person name="Li Z."/>
            <person name="Hsiao Y.Y."/>
            <person name="Qi Y."/>
            <person name="Fu T."/>
            <person name="Tang G.D."/>
            <person name="Zhang D."/>
            <person name="Sun W.H."/>
            <person name="Liu D.K."/>
            <person name="Li Y."/>
            <person name="Chen G.Z."/>
            <person name="Liu X.D."/>
            <person name="Liao X.Y."/>
            <person name="Jiang Y.T."/>
            <person name="Yu X."/>
            <person name="Hao Y."/>
            <person name="Huang J."/>
            <person name="Zhao X.W."/>
            <person name="Ke S."/>
            <person name="Chen Y.Y."/>
            <person name="Wu W.L."/>
            <person name="Hsu J.L."/>
            <person name="Lin Y.F."/>
            <person name="Huang M.D."/>
            <person name="Li C.Y."/>
            <person name="Huang L."/>
            <person name="Wang Z.W."/>
            <person name="Zhao X."/>
            <person name="Zhong W.Y."/>
            <person name="Peng D.H."/>
            <person name="Ahmad S."/>
            <person name="Lan S."/>
            <person name="Zhang J.S."/>
            <person name="Tsai W.C."/>
            <person name="Van de Peer Y."/>
            <person name="Liu Z.J."/>
        </authorList>
    </citation>
    <scope>NUCLEOTIDE SEQUENCE</scope>
    <source>
        <strain evidence="7">CP</strain>
    </source>
</reference>